<name>A0A813KMJ9_POLGL</name>
<keyword evidence="2" id="KW-0472">Membrane</keyword>
<dbReference type="EMBL" id="CAJNNW010030927">
    <property type="protein sequence ID" value="CAE8705214.1"/>
    <property type="molecule type" value="Genomic_DNA"/>
</dbReference>
<gene>
    <name evidence="3" type="ORF">PGLA1383_LOCUS24770</name>
    <name evidence="4" type="ORF">PGLA2088_LOCUS33586</name>
</gene>
<feature type="non-terminal residue" evidence="4">
    <location>
        <position position="149"/>
    </location>
</feature>
<dbReference type="PANTHER" id="PTHR47823:SF9">
    <property type="entry name" value="CHROMOSOME UNDETERMINED SCAFFOLD_10, WHOLE GENOME SHOTGUN SEQUENCE"/>
    <property type="match status" value="1"/>
</dbReference>
<dbReference type="EMBL" id="CAJNNV010019843">
    <property type="protein sequence ID" value="CAE8606801.1"/>
    <property type="molecule type" value="Genomic_DNA"/>
</dbReference>
<evidence type="ECO:0000313" key="4">
    <source>
        <dbReference type="EMBL" id="CAE8705214.1"/>
    </source>
</evidence>
<comment type="caution">
    <text evidence="4">The sequence shown here is derived from an EMBL/GenBank/DDBJ whole genome shotgun (WGS) entry which is preliminary data.</text>
</comment>
<evidence type="ECO:0008006" key="7">
    <source>
        <dbReference type="Google" id="ProtNLM"/>
    </source>
</evidence>
<evidence type="ECO:0000256" key="2">
    <source>
        <dbReference type="SAM" id="Phobius"/>
    </source>
</evidence>
<dbReference type="Proteomes" id="UP000626109">
    <property type="component" value="Unassembled WGS sequence"/>
</dbReference>
<organism evidence="4 5">
    <name type="scientific">Polarella glacialis</name>
    <name type="common">Dinoflagellate</name>
    <dbReference type="NCBI Taxonomy" id="89957"/>
    <lineage>
        <taxon>Eukaryota</taxon>
        <taxon>Sar</taxon>
        <taxon>Alveolata</taxon>
        <taxon>Dinophyceae</taxon>
        <taxon>Suessiales</taxon>
        <taxon>Suessiaceae</taxon>
        <taxon>Polarella</taxon>
    </lineage>
</organism>
<evidence type="ECO:0000313" key="3">
    <source>
        <dbReference type="EMBL" id="CAE8606801.1"/>
    </source>
</evidence>
<feature type="region of interest" description="Disordered" evidence="1">
    <location>
        <begin position="1"/>
        <end position="23"/>
    </location>
</feature>
<evidence type="ECO:0000313" key="5">
    <source>
        <dbReference type="Proteomes" id="UP000626109"/>
    </source>
</evidence>
<accession>A0A813KMJ9</accession>
<dbReference type="Proteomes" id="UP000654075">
    <property type="component" value="Unassembled WGS sequence"/>
</dbReference>
<dbReference type="AlphaFoldDB" id="A0A813KMJ9"/>
<feature type="non-terminal residue" evidence="4">
    <location>
        <position position="1"/>
    </location>
</feature>
<keyword evidence="6" id="KW-1185">Reference proteome</keyword>
<protein>
    <recommendedName>
        <fullName evidence="7">Ion transport domain-containing protein</fullName>
    </recommendedName>
</protein>
<dbReference type="OrthoDB" id="432483at2759"/>
<keyword evidence="2" id="KW-1133">Transmembrane helix</keyword>
<reference evidence="4" key="1">
    <citation type="submission" date="2021-02" db="EMBL/GenBank/DDBJ databases">
        <authorList>
            <person name="Dougan E. K."/>
            <person name="Rhodes N."/>
            <person name="Thang M."/>
            <person name="Chan C."/>
        </authorList>
    </citation>
    <scope>NUCLEOTIDE SEQUENCE</scope>
</reference>
<keyword evidence="2" id="KW-0812">Transmembrane</keyword>
<proteinExistence type="predicted"/>
<dbReference type="PANTHER" id="PTHR47823">
    <property type="entry name" value="ION_TRANS DOMAIN-CONTAINING PROTEIN"/>
    <property type="match status" value="1"/>
</dbReference>
<feature type="transmembrane region" description="Helical" evidence="2">
    <location>
        <begin position="97"/>
        <end position="115"/>
    </location>
</feature>
<evidence type="ECO:0000256" key="1">
    <source>
        <dbReference type="SAM" id="MobiDB-lite"/>
    </source>
</evidence>
<sequence length="149" mass="16685">KKARWTLGGTSMDEQKSIRKRASVTKSRMMMLGSDSDENNESKSRSWSAKFALSPSSTPRVSWDAAITCCTVFLCIILPVQATYWNGDVLPDLWNSLFALTDVLFALDVPINFLTARVRENKLISKLPLIASCYAQTWLPIDLLAAWPL</sequence>
<evidence type="ECO:0000313" key="6">
    <source>
        <dbReference type="Proteomes" id="UP000654075"/>
    </source>
</evidence>
<feature type="transmembrane region" description="Helical" evidence="2">
    <location>
        <begin position="65"/>
        <end position="85"/>
    </location>
</feature>